<keyword evidence="2" id="KW-1185">Reference proteome</keyword>
<organism evidence="1 2">
    <name type="scientific">Lysinibacillus zambalensis</name>
    <dbReference type="NCBI Taxonomy" id="3160866"/>
    <lineage>
        <taxon>Bacteria</taxon>
        <taxon>Bacillati</taxon>
        <taxon>Bacillota</taxon>
        <taxon>Bacilli</taxon>
        <taxon>Bacillales</taxon>
        <taxon>Bacillaceae</taxon>
        <taxon>Lysinibacillus</taxon>
    </lineage>
</organism>
<dbReference type="Proteomes" id="UP001478862">
    <property type="component" value="Unassembled WGS sequence"/>
</dbReference>
<proteinExistence type="predicted"/>
<gene>
    <name evidence="1" type="ORF">ABNX05_15535</name>
</gene>
<dbReference type="RefSeq" id="WP_349660550.1">
    <property type="nucleotide sequence ID" value="NZ_JBEGDG010000011.1"/>
</dbReference>
<accession>A0ABV1MU74</accession>
<dbReference type="EMBL" id="JBEGDG010000011">
    <property type="protein sequence ID" value="MEQ6356040.1"/>
    <property type="molecule type" value="Genomic_DNA"/>
</dbReference>
<protein>
    <submittedName>
        <fullName evidence="1">Uncharacterized protein</fullName>
    </submittedName>
</protein>
<reference evidence="1 2" key="1">
    <citation type="submission" date="2024-06" db="EMBL/GenBank/DDBJ databases">
        <title>Lysinibacillus zambalefons sp. nov., a Novel Firmicute Isolated from the Poon Bato Zambales Hyperalkaline Spring.</title>
        <authorList>
            <person name="Aja J.A."/>
            <person name="Lazaro J.E.H."/>
            <person name="Llorin L.D."/>
            <person name="Lim K.R."/>
            <person name="Teodosio J."/>
            <person name="Dalisay D.S."/>
        </authorList>
    </citation>
    <scope>NUCLEOTIDE SEQUENCE [LARGE SCALE GENOMIC DNA]</scope>
    <source>
        <strain evidence="1 2">M3</strain>
    </source>
</reference>
<sequence>MSPRISIRNLETDIIDKTQSRLTTHLVSLYKHIKNKFSKEYSPFESNNEFYIENIFGFVVLLEDSYIRREIIHQEAAKILKINTDSDEYKWMCSNLRVVNLYDYEKIVFHDENIFDHLTLIRDNESTWFNFGIYQGEVATCNEMNSAVYERQKVLRDIPKNSVNELDDLNLISK</sequence>
<name>A0ABV1MU74_9BACI</name>
<comment type="caution">
    <text evidence="1">The sequence shown here is derived from an EMBL/GenBank/DDBJ whole genome shotgun (WGS) entry which is preliminary data.</text>
</comment>
<evidence type="ECO:0000313" key="2">
    <source>
        <dbReference type="Proteomes" id="UP001478862"/>
    </source>
</evidence>
<evidence type="ECO:0000313" key="1">
    <source>
        <dbReference type="EMBL" id="MEQ6356040.1"/>
    </source>
</evidence>